<feature type="compositionally biased region" description="Polar residues" evidence="1">
    <location>
        <begin position="1412"/>
        <end position="1431"/>
    </location>
</feature>
<dbReference type="GO" id="GO:0032870">
    <property type="term" value="P:cellular response to hormone stimulus"/>
    <property type="evidence" value="ECO:0007669"/>
    <property type="project" value="TreeGrafter"/>
</dbReference>
<dbReference type="PROSITE" id="PS50112">
    <property type="entry name" value="PAS"/>
    <property type="match status" value="1"/>
</dbReference>
<evidence type="ECO:0000313" key="4">
    <source>
        <dbReference type="EMBL" id="CAL1279059.1"/>
    </source>
</evidence>
<dbReference type="Gene3D" id="4.10.280.10">
    <property type="entry name" value="Helix-loop-helix DNA-binding domain"/>
    <property type="match status" value="1"/>
</dbReference>
<feature type="compositionally biased region" description="Low complexity" evidence="1">
    <location>
        <begin position="1334"/>
        <end position="1353"/>
    </location>
</feature>
<dbReference type="SUPFAM" id="SSF55785">
    <property type="entry name" value="PYP-like sensor domain (PAS domain)"/>
    <property type="match status" value="2"/>
</dbReference>
<dbReference type="PANTHER" id="PTHR10684:SF4">
    <property type="entry name" value="TAIMAN, ISOFORM G"/>
    <property type="match status" value="1"/>
</dbReference>
<feature type="compositionally biased region" description="Low complexity" evidence="1">
    <location>
        <begin position="384"/>
        <end position="402"/>
    </location>
</feature>
<feature type="compositionally biased region" description="Low complexity" evidence="1">
    <location>
        <begin position="1656"/>
        <end position="1666"/>
    </location>
</feature>
<feature type="region of interest" description="Disordered" evidence="1">
    <location>
        <begin position="502"/>
        <end position="608"/>
    </location>
</feature>
<dbReference type="InterPro" id="IPR036638">
    <property type="entry name" value="HLH_DNA-bd_sf"/>
</dbReference>
<feature type="domain" description="BHLH" evidence="3">
    <location>
        <begin position="25"/>
        <end position="82"/>
    </location>
</feature>
<dbReference type="GO" id="GO:0003713">
    <property type="term" value="F:transcription coactivator activity"/>
    <property type="evidence" value="ECO:0007669"/>
    <property type="project" value="InterPro"/>
</dbReference>
<dbReference type="Pfam" id="PF23172">
    <property type="entry name" value="bHLH_NCOA"/>
    <property type="match status" value="1"/>
</dbReference>
<feature type="region of interest" description="Disordered" evidence="1">
    <location>
        <begin position="1404"/>
        <end position="1431"/>
    </location>
</feature>
<reference evidence="4 5" key="1">
    <citation type="submission" date="2024-04" db="EMBL/GenBank/DDBJ databases">
        <authorList>
            <person name="Rising A."/>
            <person name="Reimegard J."/>
            <person name="Sonavane S."/>
            <person name="Akerstrom W."/>
            <person name="Nylinder S."/>
            <person name="Hedman E."/>
            <person name="Kallberg Y."/>
        </authorList>
    </citation>
    <scope>NUCLEOTIDE SEQUENCE [LARGE SCALE GENOMIC DNA]</scope>
</reference>
<feature type="compositionally biased region" description="Polar residues" evidence="1">
    <location>
        <begin position="526"/>
        <end position="539"/>
    </location>
</feature>
<dbReference type="InterPro" id="IPR000014">
    <property type="entry name" value="PAS"/>
</dbReference>
<feature type="compositionally biased region" description="Low complexity" evidence="1">
    <location>
        <begin position="1472"/>
        <end position="1492"/>
    </location>
</feature>
<dbReference type="Pfam" id="PF14598">
    <property type="entry name" value="PAS_11"/>
    <property type="match status" value="1"/>
</dbReference>
<gene>
    <name evidence="4" type="ORF">LARSCL_LOCUS10124</name>
</gene>
<feature type="region of interest" description="Disordered" evidence="1">
    <location>
        <begin position="1443"/>
        <end position="1492"/>
    </location>
</feature>
<evidence type="ECO:0000313" key="5">
    <source>
        <dbReference type="Proteomes" id="UP001497382"/>
    </source>
</evidence>
<dbReference type="SMART" id="SM00353">
    <property type="entry name" value="HLH"/>
    <property type="match status" value="1"/>
</dbReference>
<feature type="region of interest" description="Disordered" evidence="1">
    <location>
        <begin position="1530"/>
        <end position="1550"/>
    </location>
</feature>
<feature type="compositionally biased region" description="Low complexity" evidence="1">
    <location>
        <begin position="1269"/>
        <end position="1288"/>
    </location>
</feature>
<dbReference type="InterPro" id="IPR056193">
    <property type="entry name" value="bHLH_NCOA1-3"/>
</dbReference>
<feature type="compositionally biased region" description="Polar residues" evidence="1">
    <location>
        <begin position="578"/>
        <end position="591"/>
    </location>
</feature>
<dbReference type="SMART" id="SM00091">
    <property type="entry name" value="PAS"/>
    <property type="match status" value="1"/>
</dbReference>
<dbReference type="InterPro" id="IPR011598">
    <property type="entry name" value="bHLH_dom"/>
</dbReference>
<feature type="compositionally biased region" description="Low complexity" evidence="1">
    <location>
        <begin position="1208"/>
        <end position="1225"/>
    </location>
</feature>
<evidence type="ECO:0000256" key="1">
    <source>
        <dbReference type="SAM" id="MobiDB-lite"/>
    </source>
</evidence>
<feature type="region of interest" description="Disordered" evidence="1">
    <location>
        <begin position="1"/>
        <end position="34"/>
    </location>
</feature>
<protein>
    <submittedName>
        <fullName evidence="4">Uncharacterized protein</fullName>
    </submittedName>
</protein>
<feature type="compositionally biased region" description="Low complexity" evidence="1">
    <location>
        <begin position="1443"/>
        <end position="1456"/>
    </location>
</feature>
<feature type="compositionally biased region" description="Polar residues" evidence="1">
    <location>
        <begin position="737"/>
        <end position="756"/>
    </location>
</feature>
<dbReference type="InterPro" id="IPR017426">
    <property type="entry name" value="Nuclear_rcpt_coactivator"/>
</dbReference>
<feature type="compositionally biased region" description="Low complexity" evidence="1">
    <location>
        <begin position="597"/>
        <end position="608"/>
    </location>
</feature>
<feature type="region of interest" description="Disordered" evidence="1">
    <location>
        <begin position="1208"/>
        <end position="1235"/>
    </location>
</feature>
<organism evidence="4 5">
    <name type="scientific">Larinioides sclopetarius</name>
    <dbReference type="NCBI Taxonomy" id="280406"/>
    <lineage>
        <taxon>Eukaryota</taxon>
        <taxon>Metazoa</taxon>
        <taxon>Ecdysozoa</taxon>
        <taxon>Arthropoda</taxon>
        <taxon>Chelicerata</taxon>
        <taxon>Arachnida</taxon>
        <taxon>Araneae</taxon>
        <taxon>Araneomorphae</taxon>
        <taxon>Entelegynae</taxon>
        <taxon>Araneoidea</taxon>
        <taxon>Araneidae</taxon>
        <taxon>Larinioides</taxon>
    </lineage>
</organism>
<dbReference type="CDD" id="cd00130">
    <property type="entry name" value="PAS"/>
    <property type="match status" value="1"/>
</dbReference>
<dbReference type="GO" id="GO:0045944">
    <property type="term" value="P:positive regulation of transcription by RNA polymerase II"/>
    <property type="evidence" value="ECO:0007669"/>
    <property type="project" value="TreeGrafter"/>
</dbReference>
<feature type="compositionally biased region" description="Low complexity" evidence="1">
    <location>
        <begin position="1297"/>
        <end position="1310"/>
    </location>
</feature>
<evidence type="ECO:0000259" key="3">
    <source>
        <dbReference type="PROSITE" id="PS50888"/>
    </source>
</evidence>
<dbReference type="InterPro" id="IPR035965">
    <property type="entry name" value="PAS-like_dom_sf"/>
</dbReference>
<feature type="compositionally biased region" description="Polar residues" evidence="1">
    <location>
        <begin position="1458"/>
        <end position="1471"/>
    </location>
</feature>
<feature type="region of interest" description="Disordered" evidence="1">
    <location>
        <begin position="725"/>
        <end position="756"/>
    </location>
</feature>
<feature type="compositionally biased region" description="Polar residues" evidence="1">
    <location>
        <begin position="502"/>
        <end position="517"/>
    </location>
</feature>
<feature type="compositionally biased region" description="Low complexity" evidence="1">
    <location>
        <begin position="549"/>
        <end position="566"/>
    </location>
</feature>
<proteinExistence type="predicted"/>
<comment type="caution">
    <text evidence="4">The sequence shown here is derived from an EMBL/GenBank/DDBJ whole genome shotgun (WGS) entry which is preliminary data.</text>
</comment>
<dbReference type="GO" id="GO:0016922">
    <property type="term" value="F:nuclear receptor binding"/>
    <property type="evidence" value="ECO:0007669"/>
    <property type="project" value="TreeGrafter"/>
</dbReference>
<feature type="compositionally biased region" description="Basic and acidic residues" evidence="1">
    <location>
        <begin position="1644"/>
        <end position="1655"/>
    </location>
</feature>
<dbReference type="PANTHER" id="PTHR10684">
    <property type="entry name" value="NUCLEAR RECEPTOR COACTIVATOR"/>
    <property type="match status" value="1"/>
</dbReference>
<dbReference type="GO" id="GO:0046983">
    <property type="term" value="F:protein dimerization activity"/>
    <property type="evidence" value="ECO:0007669"/>
    <property type="project" value="InterPro"/>
</dbReference>
<feature type="region of interest" description="Disordered" evidence="1">
    <location>
        <begin position="1632"/>
        <end position="1666"/>
    </location>
</feature>
<dbReference type="GO" id="GO:0005634">
    <property type="term" value="C:nucleus"/>
    <property type="evidence" value="ECO:0007669"/>
    <property type="project" value="InterPro"/>
</dbReference>
<dbReference type="EMBL" id="CAXIEN010000118">
    <property type="protein sequence ID" value="CAL1279059.1"/>
    <property type="molecule type" value="Genomic_DNA"/>
</dbReference>
<keyword evidence="5" id="KW-1185">Reference proteome</keyword>
<dbReference type="SUPFAM" id="SSF47459">
    <property type="entry name" value="HLH, helix-loop-helix DNA-binding domain"/>
    <property type="match status" value="1"/>
</dbReference>
<feature type="compositionally biased region" description="Polar residues" evidence="1">
    <location>
        <begin position="1632"/>
        <end position="1642"/>
    </location>
</feature>
<feature type="region of interest" description="Disordered" evidence="1">
    <location>
        <begin position="371"/>
        <end position="402"/>
    </location>
</feature>
<dbReference type="PROSITE" id="PS50888">
    <property type="entry name" value="BHLH"/>
    <property type="match status" value="1"/>
</dbReference>
<feature type="domain" description="PAS" evidence="2">
    <location>
        <begin position="116"/>
        <end position="179"/>
    </location>
</feature>
<evidence type="ECO:0000259" key="2">
    <source>
        <dbReference type="PROSITE" id="PS50112"/>
    </source>
</evidence>
<feature type="region of interest" description="Disordered" evidence="1">
    <location>
        <begin position="1269"/>
        <end position="1365"/>
    </location>
</feature>
<dbReference type="CDD" id="cd11439">
    <property type="entry name" value="bHLH-PAS_SRC"/>
    <property type="match status" value="1"/>
</dbReference>
<dbReference type="Proteomes" id="UP001497382">
    <property type="component" value="Unassembled WGS sequence"/>
</dbReference>
<name>A0AAV2A6P1_9ARAC</name>
<sequence>MVWITMSVAPHAGNKKRKKSESKPHSQINKCLNEKRRREQENIHIEELAELVSASPSDMSSLSCKPDKCAILKETVNQIRTQKVSTSDEHCEELQQSEVSSSKPTIIDNHVFGAILLEALEGFLLIVNCDGKVEFVSENISSFLKFRVDEVFEKNIYSFIHPDDQAIFHSNLLLIMPLGNGHDWTADSNCKTNKQAKHFTCRFKIKQEEPEIKMENKEPQQNKYENLCITANYMPLDNGTDEPRNGMTCIARLGVVEEKRISKIEQFTTRINRDGKVVGVDANSLPDSAQMFLTKELNGAAILDFCHPNDLTILKQHLKETIELDSSTCVPYKFRIGPDKYAKIKSKSKYFHVQDTDAYIITTHSIIRDCDNNPEGQKSIGSPPSVASTSSGPDSVSDSSTSLNGSIVLSPLTLPNSYGNYSNSLSATNNVEMINELNNLDLYPDSNWNIEPGSAQSKESECTSVTSFVSSPQTAPLSNRSETSVAASPLNSAFVSGIASTRVGSSSVPSPAVQSRAPTPYGGSCYSPSAAQQSTSVRSSPPRALPAKSDSLNSSSTDSSGINSISQGMRVDRPFDMKSNQKLRNLLTQSTDDIRSRQSVSRQSSQDDVTVLIDSRALDGDSTRINRLHPQQSIPRNTNVILRDLLNQEEDCEVPVEPIYKCAESAVPHPLLNAGSCKTTENSAQRRMGSNDMLRKLLNTDDSDKNSRKSQDIIHQLLISDTSGKVSLQSDRLRPGSASNSMVTENTMPKPVSVTSRQGIPDVTFVTETNAIKRKAAEKSSYPTTVKKHNHAHLAGQNPMLAEMLAKTPVTTELQISKANSLIAQLPQEKLPKHLEKKLIHTPYTAGSVSATTSSLVFTTSAPTVQRDIVTSDARAHILQHNPQLNIQTALRTVYSSQQQQQLFDKLVSGVEVDLLLSKTLASDLMDVGASTSVQNTATNYAQLLSQFSTSSTANNNQMVASTSDASANVSLSSLLSDNVLAAQASLTDSLQTSQAVDNSFENAMLETIYSLQEDHNFTTPQKAINPATILKILSETTEFSDMNTAPLPVSVSSSNASSSSSSSTMDINEKIAISAIQKELMEAGSAAIASKANNIQTAAGMIPTYSQAGRSLTQVSRTSVQAQLTSEQILLLQQQQLVTGSLPPNYNLVANRVRLPVTTQGSVNVISPELLAQRRNMVHNVTVGNVANMNQLRRTMKQKMYLQQQQKRLLEQQKQQRTIPTQQPLEVASSGGTASFPENINDLLNNTVAPNVTLMRSSGIPEAARFSLNSASSQPSPTSQASPNSAQLSPGQRVNQASPFSPLSQQPFPSQTPPPTATYQAARLSPLPPPSYPQGGPSHSPSPITPTGSSPHMVLSPQSPQWAQRLATSPVQNLQLQNPMLNAQLSQASIGANQIRLTAQQRQQLALRSMPSPTSVQNSRGGVFSPQSEASVSPLSPVMVLQSQAPQQQRIQRTRMASGSQNQASFSTNEPLLSPQSLPSPSFSQSVSTTPTSSFVSISSTSVPISYGSTQVGQQFTFDRQNIQAFASSSNDSLRSPGVSNDQGTSDSLPQELRSLVNSQNLVLSSNNNQQLLQSLSSNSVTRVLNLQSLTRADLEELGLSVELLPSGSTEAQSASQALFAQALLNDASSLEASVQPTSPRVQVEEPKPADQKKSLLQQLLSEPT</sequence>
<dbReference type="Gene3D" id="3.30.450.20">
    <property type="entry name" value="PAS domain"/>
    <property type="match status" value="2"/>
</dbReference>
<accession>A0AAV2A6P1</accession>